<accession>A0A9Q9IHI4</accession>
<dbReference type="CDD" id="cd04780">
    <property type="entry name" value="HTH_MerR-like_sg5"/>
    <property type="match status" value="1"/>
</dbReference>
<evidence type="ECO:0000313" key="4">
    <source>
        <dbReference type="Proteomes" id="UP001058003"/>
    </source>
</evidence>
<dbReference type="GO" id="GO:0003700">
    <property type="term" value="F:DNA-binding transcription factor activity"/>
    <property type="evidence" value="ECO:0007669"/>
    <property type="project" value="InterPro"/>
</dbReference>
<dbReference type="SMART" id="SM00422">
    <property type="entry name" value="HTH_MERR"/>
    <property type="match status" value="1"/>
</dbReference>
<organism evidence="3 4">
    <name type="scientific">Dactylosporangium aurantiacum</name>
    <dbReference type="NCBI Taxonomy" id="35754"/>
    <lineage>
        <taxon>Bacteria</taxon>
        <taxon>Bacillati</taxon>
        <taxon>Actinomycetota</taxon>
        <taxon>Actinomycetes</taxon>
        <taxon>Micromonosporales</taxon>
        <taxon>Micromonosporaceae</taxon>
        <taxon>Dactylosporangium</taxon>
    </lineage>
</organism>
<dbReference type="EMBL" id="CP073767">
    <property type="protein sequence ID" value="UWZ53263.1"/>
    <property type="molecule type" value="Genomic_DNA"/>
</dbReference>
<proteinExistence type="predicted"/>
<dbReference type="PROSITE" id="PS50937">
    <property type="entry name" value="HTH_MERR_2"/>
    <property type="match status" value="1"/>
</dbReference>
<keyword evidence="4" id="KW-1185">Reference proteome</keyword>
<dbReference type="SUPFAM" id="SSF46955">
    <property type="entry name" value="Putative DNA-binding domain"/>
    <property type="match status" value="1"/>
</dbReference>
<evidence type="ECO:0000313" key="3">
    <source>
        <dbReference type="EMBL" id="UWZ53263.1"/>
    </source>
</evidence>
<dbReference type="Gene3D" id="1.10.1660.10">
    <property type="match status" value="1"/>
</dbReference>
<dbReference type="AlphaFoldDB" id="A0A9Q9IHI4"/>
<evidence type="ECO:0000256" key="1">
    <source>
        <dbReference type="ARBA" id="ARBA00023125"/>
    </source>
</evidence>
<dbReference type="InterPro" id="IPR000551">
    <property type="entry name" value="MerR-type_HTH_dom"/>
</dbReference>
<dbReference type="InterPro" id="IPR009061">
    <property type="entry name" value="DNA-bd_dom_put_sf"/>
</dbReference>
<dbReference type="Proteomes" id="UP001058003">
    <property type="component" value="Chromosome"/>
</dbReference>
<reference evidence="3" key="1">
    <citation type="submission" date="2021-04" db="EMBL/GenBank/DDBJ databases">
        <title>Dactylosporangium aurantiacum NRRL B-8018 full assembly.</title>
        <authorList>
            <person name="Hartkoorn R.C."/>
            <person name="Beaudoing E."/>
            <person name="Hot D."/>
        </authorList>
    </citation>
    <scope>NUCLEOTIDE SEQUENCE</scope>
    <source>
        <strain evidence="3">NRRL B-8018</strain>
    </source>
</reference>
<gene>
    <name evidence="3" type="ORF">Daura_43000</name>
</gene>
<dbReference type="InterPro" id="IPR047057">
    <property type="entry name" value="MerR_fam"/>
</dbReference>
<evidence type="ECO:0000259" key="2">
    <source>
        <dbReference type="PROSITE" id="PS50937"/>
    </source>
</evidence>
<protein>
    <submittedName>
        <fullName evidence="3">MerR family transcriptional regulator</fullName>
    </submittedName>
</protein>
<dbReference type="GO" id="GO:0003677">
    <property type="term" value="F:DNA binding"/>
    <property type="evidence" value="ECO:0007669"/>
    <property type="project" value="UniProtKB-KW"/>
</dbReference>
<feature type="domain" description="HTH merR-type" evidence="2">
    <location>
        <begin position="1"/>
        <end position="70"/>
    </location>
</feature>
<dbReference type="PANTHER" id="PTHR30204">
    <property type="entry name" value="REDOX-CYCLING DRUG-SENSING TRANSCRIPTIONAL ACTIVATOR SOXR"/>
    <property type="match status" value="1"/>
</dbReference>
<dbReference type="RefSeq" id="WP_033362540.1">
    <property type="nucleotide sequence ID" value="NZ_CP073767.1"/>
</dbReference>
<dbReference type="PRINTS" id="PR00040">
    <property type="entry name" value="HTHMERR"/>
</dbReference>
<dbReference type="KEGG" id="daur:Daura_43000"/>
<dbReference type="Pfam" id="PF13411">
    <property type="entry name" value="MerR_1"/>
    <property type="match status" value="1"/>
</dbReference>
<name>A0A9Q9IHI4_9ACTN</name>
<keyword evidence="1" id="KW-0238">DNA-binding</keyword>
<dbReference type="PANTHER" id="PTHR30204:SF98">
    <property type="entry name" value="HTH-TYPE TRANSCRIPTIONAL REGULATOR ADHR"/>
    <property type="match status" value="1"/>
</dbReference>
<dbReference type="OrthoDB" id="5242095at2"/>
<sequence length="218" mass="23709">MRIAELSQKAGVPVPTIKYYLREGLLPSGELTSPNQARYDDRHVQRLRLVRVLLDVGRLPIATIRDLLTKLDEPDPDVHEVLGKALPATVGTREGGDPAVLTAAHDRVSALIAQRGWLLSDDARTRHAAAEVIAAFQQVGADAEYLLEHYADAAERIAVHDLGFVARESDNESKVHAAVVGAVLGNSLLAALRRMAQEHESAKMFGIREDNCQAAEAD</sequence>